<dbReference type="GO" id="GO:0016758">
    <property type="term" value="F:hexosyltransferase activity"/>
    <property type="evidence" value="ECO:0007669"/>
    <property type="project" value="InterPro"/>
</dbReference>
<sequence>MNIVIRTDASIKIGTGHVMRCLTLAKQLERHSGRVTFVCRNLEGNNISYLRDQGMTVHTLPPVKTSEYDVQWTKEHWELDAEETVAMMKEMNNEIDLIIVDHYGLDSQWEKKLRSYTKNMMVIDDLADRPHVCDLLLDQNYYLNMSERYKGIVPDHCIQMIGPDYVLLRDEFLQAANEPRERTGEINNILVFFGGTDPTGETIKTLEAIKELTIPEITVHVVVGASNPKRHNIEQMCSKMQNVNLYCQITTIAELMMKADLAIGAGGATTWERCFLGLPSLTVVVAENQRELTLTLANQGATTYLGYSSELTKDVIQKAILELMRNSDQLKDMTEKCADIVDSQMIKKNPVTLNIMELLQ</sequence>
<dbReference type="GO" id="GO:0016787">
    <property type="term" value="F:hydrolase activity"/>
    <property type="evidence" value="ECO:0007669"/>
    <property type="project" value="UniProtKB-KW"/>
</dbReference>
<comment type="caution">
    <text evidence="5">The sequence shown here is derived from an EMBL/GenBank/DDBJ whole genome shotgun (WGS) entry which is preliminary data.</text>
</comment>
<evidence type="ECO:0000259" key="4">
    <source>
        <dbReference type="Pfam" id="PF04101"/>
    </source>
</evidence>
<dbReference type="InterPro" id="IPR007235">
    <property type="entry name" value="Glyco_trans_28_C"/>
</dbReference>
<protein>
    <submittedName>
        <fullName evidence="5">UDP-2,4-diacetamido-2,4, 6-trideoxy-beta-L-altropyranose hydrolase</fullName>
        <ecNumber evidence="5">3.6.1.57</ecNumber>
    </submittedName>
</protein>
<dbReference type="PANTHER" id="PTHR21015">
    <property type="entry name" value="UDP-N-ACETYLGLUCOSAMINE--N-ACETYLMURAMYL-(PENTAPEPTIDE) PYROPHOSPHORYL-UNDECAPRENOL N-ACETYLGLUCOSAMINE TRANSFERASE 1"/>
    <property type="match status" value="1"/>
</dbReference>
<gene>
    <name evidence="5" type="ORF">H4683_002119</name>
</gene>
<accession>A0A927MI10</accession>
<evidence type="ECO:0000256" key="1">
    <source>
        <dbReference type="ARBA" id="ARBA00023136"/>
    </source>
</evidence>
<feature type="domain" description="Glycosyl transferase family 28 C-terminal" evidence="4">
    <location>
        <begin position="190"/>
        <end position="336"/>
    </location>
</feature>
<reference evidence="5" key="1">
    <citation type="submission" date="2020-10" db="EMBL/GenBank/DDBJ databases">
        <title>Genomic Encyclopedia of Type Strains, Phase IV (KMG-IV): sequencing the most valuable type-strain genomes for metagenomic binning, comparative biology and taxonomic classification.</title>
        <authorList>
            <person name="Goeker M."/>
        </authorList>
    </citation>
    <scope>NUCLEOTIDE SEQUENCE</scope>
    <source>
        <strain evidence="5">DSM 13886</strain>
    </source>
</reference>
<dbReference type="Gene3D" id="3.40.50.11190">
    <property type="match status" value="1"/>
</dbReference>
<evidence type="ECO:0000256" key="3">
    <source>
        <dbReference type="PIRSR" id="PIRSR620023-2"/>
    </source>
</evidence>
<dbReference type="InterPro" id="IPR020023">
    <property type="entry name" value="PseG"/>
</dbReference>
<evidence type="ECO:0000313" key="6">
    <source>
        <dbReference type="Proteomes" id="UP000658225"/>
    </source>
</evidence>
<feature type="active site" description="Proton acceptor" evidence="2">
    <location>
        <position position="17"/>
    </location>
</feature>
<dbReference type="NCBIfam" id="TIGR03590">
    <property type="entry name" value="PseG"/>
    <property type="match status" value="1"/>
</dbReference>
<dbReference type="EC" id="3.6.1.57" evidence="5"/>
<proteinExistence type="predicted"/>
<dbReference type="Gene3D" id="3.40.50.2000">
    <property type="entry name" value="Glycogen Phosphorylase B"/>
    <property type="match status" value="1"/>
</dbReference>
<dbReference type="SUPFAM" id="SSF53756">
    <property type="entry name" value="UDP-Glycosyltransferase/glycogen phosphorylase"/>
    <property type="match status" value="1"/>
</dbReference>
<keyword evidence="6" id="KW-1185">Reference proteome</keyword>
<keyword evidence="5" id="KW-0378">Hydrolase</keyword>
<dbReference type="Proteomes" id="UP000658225">
    <property type="component" value="Unassembled WGS sequence"/>
</dbReference>
<dbReference type="PANTHER" id="PTHR21015:SF22">
    <property type="entry name" value="GLYCOSYLTRANSFERASE"/>
    <property type="match status" value="1"/>
</dbReference>
<name>A0A927MI10_9BACL</name>
<evidence type="ECO:0000256" key="2">
    <source>
        <dbReference type="PIRSR" id="PIRSR620023-1"/>
    </source>
</evidence>
<keyword evidence="1" id="KW-0472">Membrane</keyword>
<feature type="binding site" evidence="3">
    <location>
        <position position="272"/>
    </location>
    <ligand>
        <name>substrate</name>
    </ligand>
</feature>
<feature type="binding site" evidence="3">
    <location>
        <position position="169"/>
    </location>
    <ligand>
        <name>substrate</name>
    </ligand>
</feature>
<organism evidence="5 6">
    <name type="scientific">Sporosarcina limicola</name>
    <dbReference type="NCBI Taxonomy" id="34101"/>
    <lineage>
        <taxon>Bacteria</taxon>
        <taxon>Bacillati</taxon>
        <taxon>Bacillota</taxon>
        <taxon>Bacilli</taxon>
        <taxon>Bacillales</taxon>
        <taxon>Caryophanaceae</taxon>
        <taxon>Sporosarcina</taxon>
    </lineage>
</organism>
<dbReference type="EMBL" id="JADBEL010000010">
    <property type="protein sequence ID" value="MBE1555020.1"/>
    <property type="molecule type" value="Genomic_DNA"/>
</dbReference>
<dbReference type="AlphaFoldDB" id="A0A927MI10"/>
<dbReference type="RefSeq" id="WP_192598767.1">
    <property type="nucleotide sequence ID" value="NZ_JADBEL010000010.1"/>
</dbReference>
<evidence type="ECO:0000313" key="5">
    <source>
        <dbReference type="EMBL" id="MBE1555020.1"/>
    </source>
</evidence>
<dbReference type="Pfam" id="PF04101">
    <property type="entry name" value="Glyco_tran_28_C"/>
    <property type="match status" value="1"/>
</dbReference>